<feature type="compositionally biased region" description="Low complexity" evidence="5">
    <location>
        <begin position="81"/>
        <end position="91"/>
    </location>
</feature>
<dbReference type="GO" id="GO:0004128">
    <property type="term" value="F:cytochrome-b5 reductase activity, acting on NAD(P)H"/>
    <property type="evidence" value="ECO:0007669"/>
    <property type="project" value="TreeGrafter"/>
</dbReference>
<keyword evidence="1 4" id="KW-0349">Heme</keyword>
<dbReference type="PROSITE" id="PS50255">
    <property type="entry name" value="CYTOCHROME_B5_2"/>
    <property type="match status" value="1"/>
</dbReference>
<comment type="caution">
    <text evidence="7">The sequence shown here is derived from an EMBL/GenBank/DDBJ whole genome shotgun (WGS) entry which is preliminary data.</text>
</comment>
<dbReference type="Pfam" id="PF00173">
    <property type="entry name" value="Cyt-b5"/>
    <property type="match status" value="1"/>
</dbReference>
<dbReference type="VEuPathDB" id="FungiDB:PADG_08586"/>
<organism evidence="7 8">
    <name type="scientific">Paracoccidioides brasiliensis</name>
    <dbReference type="NCBI Taxonomy" id="121759"/>
    <lineage>
        <taxon>Eukaryota</taxon>
        <taxon>Fungi</taxon>
        <taxon>Dikarya</taxon>
        <taxon>Ascomycota</taxon>
        <taxon>Pezizomycotina</taxon>
        <taxon>Eurotiomycetes</taxon>
        <taxon>Eurotiomycetidae</taxon>
        <taxon>Onygenales</taxon>
        <taxon>Ajellomycetaceae</taxon>
        <taxon>Paracoccidioides</taxon>
    </lineage>
</organism>
<accession>A0A1D2J3B7</accession>
<keyword evidence="3 4" id="KW-0408">Iron</keyword>
<evidence type="ECO:0000256" key="3">
    <source>
        <dbReference type="ARBA" id="ARBA00023004"/>
    </source>
</evidence>
<dbReference type="EMBL" id="LZYO01000748">
    <property type="protein sequence ID" value="ODH12789.1"/>
    <property type="molecule type" value="Genomic_DNA"/>
</dbReference>
<feature type="region of interest" description="Disordered" evidence="5">
    <location>
        <begin position="149"/>
        <end position="193"/>
    </location>
</feature>
<keyword evidence="2 4" id="KW-0479">Metal-binding</keyword>
<evidence type="ECO:0000256" key="2">
    <source>
        <dbReference type="ARBA" id="ARBA00022723"/>
    </source>
</evidence>
<evidence type="ECO:0000256" key="1">
    <source>
        <dbReference type="ARBA" id="ARBA00022617"/>
    </source>
</evidence>
<evidence type="ECO:0000313" key="8">
    <source>
        <dbReference type="Proteomes" id="UP000242814"/>
    </source>
</evidence>
<dbReference type="PANTHER" id="PTHR46237:SF1">
    <property type="entry name" value="CYTOCHROME B5 REDUCTASE 4"/>
    <property type="match status" value="1"/>
</dbReference>
<protein>
    <recommendedName>
        <fullName evidence="6">Cytochrome b5 heme-binding domain-containing protein</fullName>
    </recommendedName>
</protein>
<sequence length="362" mass="39221">METSAFKSLLNEMSKSDIALSSPTSPADQGYILTPYYQYFHGLGIPTLLQDNSSSYQPPPKTESIQNEYGLSRGEFEDSGGRTYSRSGGSTPKATSMQPLSIDVPILNLEESPASIEILNKTYPAQRSLTPPATISESLPSLETRNVRTNNALMGPPRLPPPKVQTQNTSKSKPKSTSMLPPSRPSLNVSPRPLQSVAASLRVPLSRGLTSSTLAPTSSTLAPVQIHGKTQPSRQVKLEPGHSPLDWAAISSNPNHKLRGENLPPMLIHVTPSMLREHNGRKGQDAWTSYLGKVYNITPYLPFHPGGKGELLRGAGKNSEKLFAEIHPWVNWDGMLGECLVGILVSEDYKGSGSGGDLEEMD</sequence>
<dbReference type="GO" id="GO:0005737">
    <property type="term" value="C:cytoplasm"/>
    <property type="evidence" value="ECO:0007669"/>
    <property type="project" value="TreeGrafter"/>
</dbReference>
<gene>
    <name evidence="7" type="ORF">ACO22_07914</name>
</gene>
<dbReference type="SMART" id="SM01117">
    <property type="entry name" value="Cyt-b5"/>
    <property type="match status" value="1"/>
</dbReference>
<feature type="domain" description="Cytochrome b5 heme-binding" evidence="6">
    <location>
        <begin position="267"/>
        <end position="345"/>
    </location>
</feature>
<feature type="region of interest" description="Disordered" evidence="5">
    <location>
        <begin position="51"/>
        <end position="97"/>
    </location>
</feature>
<dbReference type="AlphaFoldDB" id="A0A1D2J3B7"/>
<proteinExistence type="inferred from homology"/>
<evidence type="ECO:0000259" key="6">
    <source>
        <dbReference type="PROSITE" id="PS50255"/>
    </source>
</evidence>
<dbReference type="GO" id="GO:0046872">
    <property type="term" value="F:metal ion binding"/>
    <property type="evidence" value="ECO:0007669"/>
    <property type="project" value="UniProtKB-UniRule"/>
</dbReference>
<evidence type="ECO:0000256" key="4">
    <source>
        <dbReference type="RuleBase" id="RU362121"/>
    </source>
</evidence>
<dbReference type="InterPro" id="IPR018506">
    <property type="entry name" value="Cyt_B5_heme-BS"/>
</dbReference>
<comment type="similarity">
    <text evidence="4">Belongs to the cytochrome b5 family.</text>
</comment>
<dbReference type="InterPro" id="IPR001199">
    <property type="entry name" value="Cyt_B5-like_heme/steroid-bd"/>
</dbReference>
<evidence type="ECO:0000256" key="5">
    <source>
        <dbReference type="SAM" id="MobiDB-lite"/>
    </source>
</evidence>
<name>A0A1D2J3B7_PARBR</name>
<feature type="compositionally biased region" description="Polar residues" evidence="5">
    <location>
        <begin position="164"/>
        <end position="189"/>
    </location>
</feature>
<evidence type="ECO:0000313" key="7">
    <source>
        <dbReference type="EMBL" id="ODH12789.1"/>
    </source>
</evidence>
<dbReference type="SUPFAM" id="SSF55856">
    <property type="entry name" value="Cytochrome b5-like heme/steroid binding domain"/>
    <property type="match status" value="1"/>
</dbReference>
<dbReference type="VEuPathDB" id="FungiDB:PABG_07653"/>
<dbReference type="Proteomes" id="UP000242814">
    <property type="component" value="Unassembled WGS sequence"/>
</dbReference>
<dbReference type="GO" id="GO:0020037">
    <property type="term" value="F:heme binding"/>
    <property type="evidence" value="ECO:0007669"/>
    <property type="project" value="UniProtKB-UniRule"/>
</dbReference>
<dbReference type="SMR" id="A0A1D2J3B7"/>
<dbReference type="Gene3D" id="3.10.120.10">
    <property type="entry name" value="Cytochrome b5-like heme/steroid binding domain"/>
    <property type="match status" value="1"/>
</dbReference>
<dbReference type="PANTHER" id="PTHR46237">
    <property type="entry name" value="CYTOCHROME B5 REDUCTASE 4 FAMILY MEMBER"/>
    <property type="match status" value="1"/>
</dbReference>
<dbReference type="FunFam" id="3.10.120.10:FF:000001">
    <property type="entry name" value="Cytochrome b5 reductase 4"/>
    <property type="match status" value="1"/>
</dbReference>
<dbReference type="InterPro" id="IPR051872">
    <property type="entry name" value="Cytochrome_b5/Flavoprotein_Rdt"/>
</dbReference>
<dbReference type="InterPro" id="IPR036400">
    <property type="entry name" value="Cyt_B5-like_heme/steroid_sf"/>
</dbReference>
<reference evidence="7 8" key="1">
    <citation type="submission" date="2016-06" db="EMBL/GenBank/DDBJ databases">
        <authorList>
            <person name="Kjaerup R.B."/>
            <person name="Dalgaard T.S."/>
            <person name="Juul-Madsen H.R."/>
        </authorList>
    </citation>
    <scope>NUCLEOTIDE SEQUENCE [LARGE SCALE GENOMIC DNA]</scope>
    <source>
        <strain evidence="7 8">Pb300</strain>
    </source>
</reference>
<dbReference type="PROSITE" id="PS00191">
    <property type="entry name" value="CYTOCHROME_B5_1"/>
    <property type="match status" value="1"/>
</dbReference>